<dbReference type="Gene3D" id="3.40.640.10">
    <property type="entry name" value="Type I PLP-dependent aspartate aminotransferase-like (Major domain)"/>
    <property type="match status" value="1"/>
</dbReference>
<feature type="domain" description="Aminotransferase class I/classII large" evidence="7">
    <location>
        <begin position="114"/>
        <end position="400"/>
    </location>
</feature>
<evidence type="ECO:0000256" key="1">
    <source>
        <dbReference type="ARBA" id="ARBA00001933"/>
    </source>
</evidence>
<dbReference type="Proteomes" id="UP000019373">
    <property type="component" value="Unassembled WGS sequence"/>
</dbReference>
<organism evidence="8 9">
    <name type="scientific">Endocarpon pusillum (strain Z07020 / HMAS-L-300199)</name>
    <name type="common">Lichen-forming fungus</name>
    <dbReference type="NCBI Taxonomy" id="1263415"/>
    <lineage>
        <taxon>Eukaryota</taxon>
        <taxon>Fungi</taxon>
        <taxon>Dikarya</taxon>
        <taxon>Ascomycota</taxon>
        <taxon>Pezizomycotina</taxon>
        <taxon>Eurotiomycetes</taxon>
        <taxon>Chaetothyriomycetidae</taxon>
        <taxon>Verrucariales</taxon>
        <taxon>Verrucariaceae</taxon>
        <taxon>Endocarpon</taxon>
    </lineage>
</organism>
<keyword evidence="5" id="KW-0663">Pyridoxal phosphate</keyword>
<dbReference type="GO" id="GO:1901605">
    <property type="term" value="P:alpha-amino acid metabolic process"/>
    <property type="evidence" value="ECO:0007669"/>
    <property type="project" value="TreeGrafter"/>
</dbReference>
<dbReference type="OrthoDB" id="691673at2759"/>
<dbReference type="InterPro" id="IPR015421">
    <property type="entry name" value="PyrdxlP-dep_Trfase_major"/>
</dbReference>
<dbReference type="RefSeq" id="XP_007786044.1">
    <property type="nucleotide sequence ID" value="XM_007787854.1"/>
</dbReference>
<dbReference type="PANTHER" id="PTHR42790:SF1">
    <property type="entry name" value="AROMATIC AMINO ACID AMINOTRANSFERASE, HYPOTHETICAL (EUROFUNG)"/>
    <property type="match status" value="1"/>
</dbReference>
<dbReference type="GO" id="GO:0030170">
    <property type="term" value="F:pyridoxal phosphate binding"/>
    <property type="evidence" value="ECO:0007669"/>
    <property type="project" value="InterPro"/>
</dbReference>
<dbReference type="HOGENOM" id="CLU_017584_0_5_1"/>
<dbReference type="InterPro" id="IPR050859">
    <property type="entry name" value="Class-I_PLP-dep_aminotransf"/>
</dbReference>
<evidence type="ECO:0000256" key="4">
    <source>
        <dbReference type="ARBA" id="ARBA00022679"/>
    </source>
</evidence>
<proteinExistence type="inferred from homology"/>
<dbReference type="InterPro" id="IPR015424">
    <property type="entry name" value="PyrdxlP-dep_Trfase"/>
</dbReference>
<keyword evidence="3" id="KW-0032">Aminotransferase</keyword>
<dbReference type="PANTHER" id="PTHR42790">
    <property type="entry name" value="AMINOTRANSFERASE"/>
    <property type="match status" value="1"/>
</dbReference>
<dbReference type="GeneID" id="19239423"/>
<evidence type="ECO:0000256" key="5">
    <source>
        <dbReference type="ARBA" id="ARBA00022898"/>
    </source>
</evidence>
<dbReference type="GO" id="GO:0008483">
    <property type="term" value="F:transaminase activity"/>
    <property type="evidence" value="ECO:0007669"/>
    <property type="project" value="UniProtKB-KW"/>
</dbReference>
<evidence type="ECO:0000259" key="7">
    <source>
        <dbReference type="Pfam" id="PF00155"/>
    </source>
</evidence>
<dbReference type="SUPFAM" id="SSF53383">
    <property type="entry name" value="PLP-dependent transferases"/>
    <property type="match status" value="1"/>
</dbReference>
<dbReference type="EMBL" id="KE720726">
    <property type="protein sequence ID" value="ERF76648.1"/>
    <property type="molecule type" value="Genomic_DNA"/>
</dbReference>
<evidence type="ECO:0000256" key="6">
    <source>
        <dbReference type="SAM" id="MobiDB-lite"/>
    </source>
</evidence>
<dbReference type="Pfam" id="PF00155">
    <property type="entry name" value="Aminotran_1_2"/>
    <property type="match status" value="1"/>
</dbReference>
<name>U1GW13_ENDPU</name>
<sequence length="610" mass="68965">MSSALPPPKDLSHHFSRNAKNRQPSSIKDFYKYFTIPGIGNLAGGLPNNHYFPYDTLEASVALPDRWKPTPNDPIGPPNDSLKKLKLSEDVSASRILVPHQSSASNILRKIDLDSALQYGTAQGYPPLYSFVRQFTRENLHPNVPYKDGVEVVLTNGSTDGFSKSMEAFSNIWDVEKDSIREREGILCEEFAYMNAIQAARPRGLNVVPVAVDDEGMLATGKDGLADVLENWDKDTGKRPHLMYTVTMGQNPTSGLLSLARRKEIYALCQKYDIIIIEDDPYWYLQYPSANVMSLRARGTRVSENHPTNTQPQNYNAGQPKPTSGYAFLDSLVPSYLHVDTDGRVVRLDTFSKTVAPGCRLGWITAQPLFIERLLRITETSTQQPSGFVQSLIAELVIGPLKPSDGGRGGGKDGTGWNMDGWVRWLEGLRGNYERRMQKMSSILEDGKYTIQTSIRQRSNQDGAFDLQDEEFQIVSKVQMYDFTYPMAGMFLWMHIQFQTHPLFSKVDHQRLSKALWVYLTTEPYRVLVAPGLIFSPTEQLREEKAWQYFRICFAAVDDDVLEKHTLATVEAFKDFWTKKESDIDHILNDEDVSIREAMGSQVGQFWGPC</sequence>
<dbReference type="OMA" id="QREGILC"/>
<dbReference type="eggNOG" id="KOG0634">
    <property type="taxonomic scope" value="Eukaryota"/>
</dbReference>
<feature type="region of interest" description="Disordered" evidence="6">
    <location>
        <begin position="1"/>
        <end position="21"/>
    </location>
</feature>
<comment type="cofactor">
    <cofactor evidence="1">
        <name>pyridoxal 5'-phosphate</name>
        <dbReference type="ChEBI" id="CHEBI:597326"/>
    </cofactor>
</comment>
<dbReference type="InterPro" id="IPR004839">
    <property type="entry name" value="Aminotransferase_I/II_large"/>
</dbReference>
<comment type="similarity">
    <text evidence="2">Belongs to the class-I pyridoxal-phosphate-dependent aminotransferase family.</text>
</comment>
<dbReference type="AlphaFoldDB" id="U1GW13"/>
<evidence type="ECO:0000256" key="3">
    <source>
        <dbReference type="ARBA" id="ARBA00022576"/>
    </source>
</evidence>
<keyword evidence="9" id="KW-1185">Reference proteome</keyword>
<evidence type="ECO:0000256" key="2">
    <source>
        <dbReference type="ARBA" id="ARBA00007441"/>
    </source>
</evidence>
<gene>
    <name evidence="8" type="ORF">EPUS_04468</name>
</gene>
<keyword evidence="4" id="KW-0808">Transferase</keyword>
<evidence type="ECO:0000313" key="8">
    <source>
        <dbReference type="EMBL" id="ERF76648.1"/>
    </source>
</evidence>
<reference evidence="9" key="1">
    <citation type="journal article" date="2014" name="BMC Genomics">
        <title>Genome characteristics reveal the impact of lichenization on lichen-forming fungus Endocarpon pusillum Hedwig (Verrucariales, Ascomycota).</title>
        <authorList>
            <person name="Wang Y.-Y."/>
            <person name="Liu B."/>
            <person name="Zhang X.-Y."/>
            <person name="Zhou Q.-M."/>
            <person name="Zhang T."/>
            <person name="Li H."/>
            <person name="Yu Y.-F."/>
            <person name="Zhang X.-L."/>
            <person name="Hao X.-Y."/>
            <person name="Wang M."/>
            <person name="Wang L."/>
            <person name="Wei J.-C."/>
        </authorList>
    </citation>
    <scope>NUCLEOTIDE SEQUENCE [LARGE SCALE GENOMIC DNA]</scope>
    <source>
        <strain evidence="9">Z07020 / HMAS-L-300199</strain>
    </source>
</reference>
<dbReference type="CDD" id="cd00609">
    <property type="entry name" value="AAT_like"/>
    <property type="match status" value="1"/>
</dbReference>
<accession>U1GW13</accession>
<protein>
    <recommendedName>
        <fullName evidence="7">Aminotransferase class I/classII large domain-containing protein</fullName>
    </recommendedName>
</protein>
<evidence type="ECO:0000313" key="9">
    <source>
        <dbReference type="Proteomes" id="UP000019373"/>
    </source>
</evidence>